<dbReference type="AlphaFoldDB" id="A0A6J4V728"/>
<protein>
    <submittedName>
        <fullName evidence="2">Uncharacterized protein</fullName>
    </submittedName>
</protein>
<sequence>MGDGFADEARQRGGDVARGTAQSRETGVVAGTGSGGGTP</sequence>
<evidence type="ECO:0000313" key="2">
    <source>
        <dbReference type="EMBL" id="CAA9569085.1"/>
    </source>
</evidence>
<dbReference type="EMBL" id="CADCWL010000127">
    <property type="protein sequence ID" value="CAA9569085.1"/>
    <property type="molecule type" value="Genomic_DNA"/>
</dbReference>
<gene>
    <name evidence="2" type="ORF">AVDCRST_MAG19-2591</name>
</gene>
<proteinExistence type="predicted"/>
<evidence type="ECO:0000256" key="1">
    <source>
        <dbReference type="SAM" id="MobiDB-lite"/>
    </source>
</evidence>
<name>A0A6J4V728_9BACT</name>
<accession>A0A6J4V728</accession>
<organism evidence="2">
    <name type="scientific">uncultured Thermomicrobiales bacterium</name>
    <dbReference type="NCBI Taxonomy" id="1645740"/>
    <lineage>
        <taxon>Bacteria</taxon>
        <taxon>Pseudomonadati</taxon>
        <taxon>Thermomicrobiota</taxon>
        <taxon>Thermomicrobia</taxon>
        <taxon>Thermomicrobiales</taxon>
        <taxon>environmental samples</taxon>
    </lineage>
</organism>
<feature type="compositionally biased region" description="Gly residues" evidence="1">
    <location>
        <begin position="30"/>
        <end position="39"/>
    </location>
</feature>
<feature type="region of interest" description="Disordered" evidence="1">
    <location>
        <begin position="1"/>
        <end position="39"/>
    </location>
</feature>
<reference evidence="2" key="1">
    <citation type="submission" date="2020-02" db="EMBL/GenBank/DDBJ databases">
        <authorList>
            <person name="Meier V. D."/>
        </authorList>
    </citation>
    <scope>NUCLEOTIDE SEQUENCE</scope>
    <source>
        <strain evidence="2">AVDCRST_MAG19</strain>
    </source>
</reference>